<evidence type="ECO:0000256" key="8">
    <source>
        <dbReference type="RuleBase" id="RU363032"/>
    </source>
</evidence>
<feature type="transmembrane region" description="Helical" evidence="8">
    <location>
        <begin position="207"/>
        <end position="232"/>
    </location>
</feature>
<dbReference type="PANTHER" id="PTHR43357:SF4">
    <property type="entry name" value="INNER MEMBRANE ABC TRANSPORTER PERMEASE PROTEIN YDCV"/>
    <property type="match status" value="1"/>
</dbReference>
<evidence type="ECO:0000256" key="3">
    <source>
        <dbReference type="ARBA" id="ARBA00022475"/>
    </source>
</evidence>
<feature type="transmembrane region" description="Helical" evidence="8">
    <location>
        <begin position="295"/>
        <end position="328"/>
    </location>
</feature>
<feature type="transmembrane region" description="Helical" evidence="8">
    <location>
        <begin position="102"/>
        <end position="127"/>
    </location>
</feature>
<dbReference type="CDD" id="cd06261">
    <property type="entry name" value="TM_PBP2"/>
    <property type="match status" value="2"/>
</dbReference>
<evidence type="ECO:0000256" key="7">
    <source>
        <dbReference type="ARBA" id="ARBA00023136"/>
    </source>
</evidence>
<accession>A0A839A5Z1</accession>
<feature type="domain" description="ABC transmembrane type-1" evidence="9">
    <location>
        <begin position="67"/>
        <end position="271"/>
    </location>
</feature>
<evidence type="ECO:0000313" key="10">
    <source>
        <dbReference type="EMBL" id="MBA5729178.1"/>
    </source>
</evidence>
<feature type="transmembrane region" description="Helical" evidence="8">
    <location>
        <begin position="66"/>
        <end position="90"/>
    </location>
</feature>
<dbReference type="PROSITE" id="PS50928">
    <property type="entry name" value="ABC_TM1"/>
    <property type="match status" value="2"/>
</dbReference>
<dbReference type="PANTHER" id="PTHR43357">
    <property type="entry name" value="INNER MEMBRANE ABC TRANSPORTER PERMEASE PROTEIN YDCV"/>
    <property type="match status" value="1"/>
</dbReference>
<name>A0A839A5Z1_9LACT</name>
<keyword evidence="6 8" id="KW-1133">Transmembrane helix</keyword>
<evidence type="ECO:0000256" key="5">
    <source>
        <dbReference type="ARBA" id="ARBA00022692"/>
    </source>
</evidence>
<keyword evidence="7 8" id="KW-0472">Membrane</keyword>
<feature type="transmembrane region" description="Helical" evidence="8">
    <location>
        <begin position="252"/>
        <end position="274"/>
    </location>
</feature>
<keyword evidence="5 8" id="KW-0812">Transmembrane</keyword>
<dbReference type="Proteomes" id="UP000571018">
    <property type="component" value="Unassembled WGS sequence"/>
</dbReference>
<dbReference type="EMBL" id="JACAOA010000010">
    <property type="protein sequence ID" value="MBA5729178.1"/>
    <property type="molecule type" value="Genomic_DNA"/>
</dbReference>
<dbReference type="SUPFAM" id="SSF161098">
    <property type="entry name" value="MetI-like"/>
    <property type="match status" value="2"/>
</dbReference>
<evidence type="ECO:0000256" key="1">
    <source>
        <dbReference type="ARBA" id="ARBA00004429"/>
    </source>
</evidence>
<keyword evidence="2 8" id="KW-0813">Transport</keyword>
<comment type="caution">
    <text evidence="10">The sequence shown here is derived from an EMBL/GenBank/DDBJ whole genome shotgun (WGS) entry which is preliminary data.</text>
</comment>
<gene>
    <name evidence="10" type="ORF">HW423_05200</name>
</gene>
<dbReference type="AlphaFoldDB" id="A0A839A5Z1"/>
<dbReference type="Pfam" id="PF00528">
    <property type="entry name" value="BPD_transp_1"/>
    <property type="match status" value="2"/>
</dbReference>
<keyword evidence="4" id="KW-0997">Cell inner membrane</keyword>
<feature type="transmembrane region" description="Helical" evidence="8">
    <location>
        <begin position="482"/>
        <end position="502"/>
    </location>
</feature>
<feature type="transmembrane region" description="Helical" evidence="8">
    <location>
        <begin position="147"/>
        <end position="170"/>
    </location>
</feature>
<dbReference type="InterPro" id="IPR000515">
    <property type="entry name" value="MetI-like"/>
</dbReference>
<dbReference type="Gene3D" id="1.10.3720.10">
    <property type="entry name" value="MetI-like"/>
    <property type="match status" value="2"/>
</dbReference>
<comment type="similarity">
    <text evidence="8">Belongs to the binding-protein-dependent transport system permease family.</text>
</comment>
<feature type="transmembrane region" description="Helical" evidence="8">
    <location>
        <begin position="398"/>
        <end position="421"/>
    </location>
</feature>
<feature type="transmembrane region" description="Helical" evidence="8">
    <location>
        <begin position="427"/>
        <end position="447"/>
    </location>
</feature>
<comment type="subcellular location">
    <subcellularLocation>
        <location evidence="1">Cell inner membrane</location>
        <topology evidence="1">Multi-pass membrane protein</topology>
    </subcellularLocation>
    <subcellularLocation>
        <location evidence="8">Cell membrane</location>
        <topology evidence="8">Multi-pass membrane protein</topology>
    </subcellularLocation>
</comment>
<protein>
    <submittedName>
        <fullName evidence="10">Iron ABC transporter permease</fullName>
    </submittedName>
</protein>
<evidence type="ECO:0000256" key="4">
    <source>
        <dbReference type="ARBA" id="ARBA00022519"/>
    </source>
</evidence>
<feature type="transmembrane region" description="Helical" evidence="8">
    <location>
        <begin position="361"/>
        <end position="386"/>
    </location>
</feature>
<reference evidence="10 11" key="1">
    <citation type="submission" date="2020-06" db="EMBL/GenBank/DDBJ databases">
        <title>Reclassification of Facklamia ignava, Facklamia soureckii and Facklami tabacinasalis as Falseniella iganva gen. nov., comb. nov., Hutsoniella ignava gen. nov., comb. nov., and Ruoffia tabacinasalis gen. nov., comb. nov and description of Ruoffia haltotolerans sp. nov., isolated from hypersaline Inland Sea of Qatar.</title>
        <authorList>
            <person name="Fotedar R."/>
            <person name="Sankaranarayanan K."/>
            <person name="Lawson P."/>
            <person name="Caldwell M."/>
            <person name="Zeyara A."/>
            <person name="Al Malki A."/>
            <person name="Ali M."/>
        </authorList>
    </citation>
    <scope>NUCLEOTIDE SEQUENCE [LARGE SCALE GENOMIC DNA]</scope>
    <source>
        <strain evidence="10 11">INB8</strain>
    </source>
</reference>
<evidence type="ECO:0000256" key="2">
    <source>
        <dbReference type="ARBA" id="ARBA00022448"/>
    </source>
</evidence>
<dbReference type="GO" id="GO:0055085">
    <property type="term" value="P:transmembrane transport"/>
    <property type="evidence" value="ECO:0007669"/>
    <property type="project" value="InterPro"/>
</dbReference>
<evidence type="ECO:0000313" key="11">
    <source>
        <dbReference type="Proteomes" id="UP000571018"/>
    </source>
</evidence>
<evidence type="ECO:0000256" key="6">
    <source>
        <dbReference type="ARBA" id="ARBA00022989"/>
    </source>
</evidence>
<organism evidence="10 11">
    <name type="scientific">Ruoffia halotolerans</name>
    <dbReference type="NCBI Taxonomy" id="2748684"/>
    <lineage>
        <taxon>Bacteria</taxon>
        <taxon>Bacillati</taxon>
        <taxon>Bacillota</taxon>
        <taxon>Bacilli</taxon>
        <taxon>Lactobacillales</taxon>
        <taxon>Aerococcaceae</taxon>
        <taxon>Ruoffia</taxon>
    </lineage>
</organism>
<feature type="domain" description="ABC transmembrane type-1" evidence="9">
    <location>
        <begin position="361"/>
        <end position="557"/>
    </location>
</feature>
<dbReference type="RefSeq" id="WP_218930879.1">
    <property type="nucleotide sequence ID" value="NZ_JACAOA010000010.1"/>
</dbReference>
<keyword evidence="11" id="KW-1185">Reference proteome</keyword>
<keyword evidence="3" id="KW-1003">Cell membrane</keyword>
<dbReference type="InterPro" id="IPR035906">
    <property type="entry name" value="MetI-like_sf"/>
</dbReference>
<dbReference type="GO" id="GO:0005886">
    <property type="term" value="C:plasma membrane"/>
    <property type="evidence" value="ECO:0007669"/>
    <property type="project" value="UniProtKB-SubCell"/>
</dbReference>
<sequence length="586" mass="65182">MASVTRKKNVLQRLPMILLILFILWFLLTFLFNPVFTIMKDTFWVDRQFTTDAVSKILRSNRALTAVMNSVILAIVLTFTINIVGTFIVLVTEYFDIKGAAILRIGFMSTLVFSGLVLNNGYLYVYGQNGILTKLLLSINPNLDPQWFTGFPAVVFVMTFACTSNHMLFLRNAVKGLDSSVIEAAENLGSSQWQILKSVVIPMLKPVLITLTIMSFQIGLSAMSAPLMVGGSFQTISPLILTFSQRPASRDIAALLSLVLGLAQIVLLIVMTYNEKRGNYLSISKTKTKLIKQKINNPILNTVVHIIAYVLFIIYVLPLILVVLFSFMDTQGITQSILSMDFFTLEHYQSILSDAGNLQPILTSFTFSGIAAVASVVFMLVIVRLVMTHRKSNFFEGIELAFYIPWLLPALLIALGVILAYDEPSALLFGNLVVGTWWVLPVVYLIMMLPSTLRYLKSAYYSFDQNLEDASRVLGSSGFRTFWQVIFPALLPTALALIALNFNSYLADYDLSVFLYQPGRPTLGIAIRENAAPGANVDAVAVNLVYSVLLMVVSSLVLYFVYGRGTQVGEKRSGFVRASNRKRGRK</sequence>
<feature type="transmembrane region" description="Helical" evidence="8">
    <location>
        <begin position="544"/>
        <end position="562"/>
    </location>
</feature>
<proteinExistence type="inferred from homology"/>
<evidence type="ECO:0000259" key="9">
    <source>
        <dbReference type="PROSITE" id="PS50928"/>
    </source>
</evidence>